<sequence>MLFSSSHV</sequence>
<evidence type="ECO:0000313" key="1">
    <source>
        <dbReference type="EMBL" id="JAD95350.1"/>
    </source>
</evidence>
<organism evidence="1">
    <name type="scientific">Arundo donax</name>
    <name type="common">Giant reed</name>
    <name type="synonym">Donax arundinaceus</name>
    <dbReference type="NCBI Taxonomy" id="35708"/>
    <lineage>
        <taxon>Eukaryota</taxon>
        <taxon>Viridiplantae</taxon>
        <taxon>Streptophyta</taxon>
        <taxon>Embryophyta</taxon>
        <taxon>Tracheophyta</taxon>
        <taxon>Spermatophyta</taxon>
        <taxon>Magnoliopsida</taxon>
        <taxon>Liliopsida</taxon>
        <taxon>Poales</taxon>
        <taxon>Poaceae</taxon>
        <taxon>PACMAD clade</taxon>
        <taxon>Arundinoideae</taxon>
        <taxon>Arundineae</taxon>
        <taxon>Arundo</taxon>
    </lineage>
</organism>
<reference evidence="1" key="1">
    <citation type="submission" date="2014-09" db="EMBL/GenBank/DDBJ databases">
        <authorList>
            <person name="Magalhaes I.L.F."/>
            <person name="Oliveira U."/>
            <person name="Santos F.R."/>
            <person name="Vidigal T.H.D.A."/>
            <person name="Brescovit A.D."/>
            <person name="Santos A.J."/>
        </authorList>
    </citation>
    <scope>NUCLEOTIDE SEQUENCE</scope>
    <source>
        <tissue evidence="1">Shoot tissue taken approximately 20 cm above the soil surface</tissue>
    </source>
</reference>
<dbReference type="EMBL" id="GBRH01202545">
    <property type="protein sequence ID" value="JAD95350.1"/>
    <property type="molecule type" value="Transcribed_RNA"/>
</dbReference>
<name>A0A0A9EBP8_ARUDO</name>
<proteinExistence type="predicted"/>
<protein>
    <submittedName>
        <fullName evidence="1">COP9 signalosome complex subunit 5b</fullName>
    </submittedName>
</protein>
<accession>A0A0A9EBP8</accession>
<reference evidence="1" key="2">
    <citation type="journal article" date="2015" name="Data Brief">
        <title>Shoot transcriptome of the giant reed, Arundo donax.</title>
        <authorList>
            <person name="Barrero R.A."/>
            <person name="Guerrero F.D."/>
            <person name="Moolhuijzen P."/>
            <person name="Goolsby J.A."/>
            <person name="Tidwell J."/>
            <person name="Bellgard S.E."/>
            <person name="Bellgard M.I."/>
        </authorList>
    </citation>
    <scope>NUCLEOTIDE SEQUENCE</scope>
    <source>
        <tissue evidence="1">Shoot tissue taken approximately 20 cm above the soil surface</tissue>
    </source>
</reference>